<keyword evidence="2" id="KW-0472">Membrane</keyword>
<feature type="region of interest" description="Disordered" evidence="1">
    <location>
        <begin position="155"/>
        <end position="176"/>
    </location>
</feature>
<dbReference type="OMA" id="WRESAPQ"/>
<evidence type="ECO:0000256" key="1">
    <source>
        <dbReference type="SAM" id="MobiDB-lite"/>
    </source>
</evidence>
<feature type="transmembrane region" description="Helical" evidence="2">
    <location>
        <begin position="38"/>
        <end position="61"/>
    </location>
</feature>
<keyword evidence="2" id="KW-1133">Transmembrane helix</keyword>
<reference evidence="3 4" key="1">
    <citation type="submission" date="2019-03" db="EMBL/GenBank/DDBJ databases">
        <title>Sequencing 23 genomes of Wallemia ichthyophaga.</title>
        <authorList>
            <person name="Gostincar C."/>
        </authorList>
    </citation>
    <scope>NUCLEOTIDE SEQUENCE [LARGE SCALE GENOMIC DNA]</scope>
    <source>
        <strain evidence="3 4">EXF-8621</strain>
    </source>
</reference>
<evidence type="ECO:0000313" key="4">
    <source>
        <dbReference type="Proteomes" id="UP000306954"/>
    </source>
</evidence>
<evidence type="ECO:0000256" key="2">
    <source>
        <dbReference type="SAM" id="Phobius"/>
    </source>
</evidence>
<gene>
    <name evidence="3" type="ORF">E3P90_03722</name>
</gene>
<feature type="compositionally biased region" description="Low complexity" evidence="1">
    <location>
        <begin position="163"/>
        <end position="175"/>
    </location>
</feature>
<dbReference type="InterPro" id="IPR036028">
    <property type="entry name" value="SH3-like_dom_sf"/>
</dbReference>
<sequence>MSLLSRAAEMLPSALSTPSNTSNSPQPHKPNDGITNGVIAAVTIASVILVAALLAIITYVIRTRRDIMEERKSTRFANSVGKRNVSPTLESARAKLREKLSIDVPISRSNTTSSFGDKDKDKDGISVSESYDEEADFGNWRESAPQLLRGFSSNSETYTKRQSTAPSATSPISPFSEKKTGSFIFPPMPSTPTYIDDLPQSPLESPTADVRTVKLAFMPTMSDEIAVVTGDTVLLLKEWDDGWAYVVKLNKEGEFKEEGVIPLESLVDNSPQSRNFAQSVKQIPSRMSLVKPSKSSIGSRRSGVRNSSIRV</sequence>
<dbReference type="EMBL" id="SPOF01000061">
    <property type="protein sequence ID" value="TIB08311.1"/>
    <property type="molecule type" value="Genomic_DNA"/>
</dbReference>
<feature type="compositionally biased region" description="Polar residues" evidence="1">
    <location>
        <begin position="293"/>
        <end position="311"/>
    </location>
</feature>
<comment type="caution">
    <text evidence="3">The sequence shown here is derived from an EMBL/GenBank/DDBJ whole genome shotgun (WGS) entry which is preliminary data.</text>
</comment>
<keyword evidence="2" id="KW-0812">Transmembrane</keyword>
<evidence type="ECO:0000313" key="3">
    <source>
        <dbReference type="EMBL" id="TIB08311.1"/>
    </source>
</evidence>
<protein>
    <recommendedName>
        <fullName evidence="5">SH3 domain-containing protein</fullName>
    </recommendedName>
</protein>
<feature type="region of interest" description="Disordered" evidence="1">
    <location>
        <begin position="287"/>
        <end position="311"/>
    </location>
</feature>
<name>A0A4T0EVB6_WALIC</name>
<dbReference type="AlphaFoldDB" id="A0A4T0EVB6"/>
<organism evidence="3 4">
    <name type="scientific">Wallemia ichthyophaga</name>
    <dbReference type="NCBI Taxonomy" id="245174"/>
    <lineage>
        <taxon>Eukaryota</taxon>
        <taxon>Fungi</taxon>
        <taxon>Dikarya</taxon>
        <taxon>Basidiomycota</taxon>
        <taxon>Wallemiomycotina</taxon>
        <taxon>Wallemiomycetes</taxon>
        <taxon>Wallemiales</taxon>
        <taxon>Wallemiaceae</taxon>
        <taxon>Wallemia</taxon>
    </lineage>
</organism>
<dbReference type="Proteomes" id="UP000306954">
    <property type="component" value="Unassembled WGS sequence"/>
</dbReference>
<dbReference type="SUPFAM" id="SSF50044">
    <property type="entry name" value="SH3-domain"/>
    <property type="match status" value="1"/>
</dbReference>
<proteinExistence type="predicted"/>
<dbReference type="Gene3D" id="2.30.30.40">
    <property type="entry name" value="SH3 Domains"/>
    <property type="match status" value="1"/>
</dbReference>
<evidence type="ECO:0008006" key="5">
    <source>
        <dbReference type="Google" id="ProtNLM"/>
    </source>
</evidence>
<accession>A0A4T0EVB6</accession>